<dbReference type="InterPro" id="IPR003593">
    <property type="entry name" value="AAA+_ATPase"/>
</dbReference>
<sequence length="214" mass="24569">MDKPVLTFENISKMYELRLLYKNVHFCLYPKQTALVTGKNGSGKSTLLKLAAELTKPTQGKIICSFEKEKIGYLGHQTFIYPHLSAYENLLFWTQAFTRKKCSEKEILTLLKRVFLEKFCYDKAGIFSRGMAQRLNIARIILQDPSLLLLDEPCTGLDKESQELFYAVIQEFQAKNAAILWVSHNPQEDMRCASHMLHIEKQQIAFTKIQGALA</sequence>
<dbReference type="SUPFAM" id="SSF52540">
    <property type="entry name" value="P-loop containing nucleoside triphosphate hydrolases"/>
    <property type="match status" value="1"/>
</dbReference>
<dbReference type="PROSITE" id="PS50893">
    <property type="entry name" value="ABC_TRANSPORTER_2"/>
    <property type="match status" value="1"/>
</dbReference>
<proteinExistence type="predicted"/>
<dbReference type="Pfam" id="PF00005">
    <property type="entry name" value="ABC_tran"/>
    <property type="match status" value="1"/>
</dbReference>
<dbReference type="PANTHER" id="PTHR42939:SF1">
    <property type="entry name" value="ABC TRANSPORTER ATP-BINDING PROTEIN ALBC-RELATED"/>
    <property type="match status" value="1"/>
</dbReference>
<evidence type="ECO:0000313" key="6">
    <source>
        <dbReference type="Proteomes" id="UP001058120"/>
    </source>
</evidence>
<dbReference type="GO" id="GO:0005524">
    <property type="term" value="F:ATP binding"/>
    <property type="evidence" value="ECO:0007669"/>
    <property type="project" value="UniProtKB-KW"/>
</dbReference>
<dbReference type="RefSeq" id="WP_334314579.1">
    <property type="nucleotide sequence ID" value="NZ_CP065938.1"/>
</dbReference>
<evidence type="ECO:0000256" key="1">
    <source>
        <dbReference type="ARBA" id="ARBA00022448"/>
    </source>
</evidence>
<feature type="domain" description="ABC transporter" evidence="4">
    <location>
        <begin position="6"/>
        <end position="213"/>
    </location>
</feature>
<keyword evidence="2" id="KW-0547">Nucleotide-binding</keyword>
<accession>A0ABY5XYY6</accession>
<reference evidence="5" key="1">
    <citation type="submission" date="2020-12" db="EMBL/GenBank/DDBJ databases">
        <title>Taurinivorans muris gen. nov., sp. nov., fundamental and realized metabolic niche of a ubiquitous sulfidogenic bacterium in the murine intestine.</title>
        <authorList>
            <person name="Ye H."/>
            <person name="Hanson B.T."/>
            <person name="Loy A."/>
        </authorList>
    </citation>
    <scope>NUCLEOTIDE SEQUENCE</scope>
    <source>
        <strain evidence="5">LT0009</strain>
    </source>
</reference>
<evidence type="ECO:0000256" key="3">
    <source>
        <dbReference type="ARBA" id="ARBA00022840"/>
    </source>
</evidence>
<dbReference type="Proteomes" id="UP001058120">
    <property type="component" value="Chromosome"/>
</dbReference>
<protein>
    <submittedName>
        <fullName evidence="5">ABC transporter ATP-binding protein</fullName>
    </submittedName>
</protein>
<keyword evidence="3 5" id="KW-0067">ATP-binding</keyword>
<gene>
    <name evidence="5" type="ORF">JBF11_05925</name>
</gene>
<dbReference type="InterPro" id="IPR051782">
    <property type="entry name" value="ABC_Transporter_VariousFunc"/>
</dbReference>
<dbReference type="InterPro" id="IPR027417">
    <property type="entry name" value="P-loop_NTPase"/>
</dbReference>
<dbReference type="EMBL" id="CP065938">
    <property type="protein sequence ID" value="UWX05021.1"/>
    <property type="molecule type" value="Genomic_DNA"/>
</dbReference>
<keyword evidence="6" id="KW-1185">Reference proteome</keyword>
<name>A0ABY5XYY6_9BACT</name>
<evidence type="ECO:0000256" key="2">
    <source>
        <dbReference type="ARBA" id="ARBA00022741"/>
    </source>
</evidence>
<keyword evidence="1" id="KW-0813">Transport</keyword>
<dbReference type="SMART" id="SM00382">
    <property type="entry name" value="AAA"/>
    <property type="match status" value="1"/>
</dbReference>
<dbReference type="Gene3D" id="3.40.50.300">
    <property type="entry name" value="P-loop containing nucleotide triphosphate hydrolases"/>
    <property type="match status" value="1"/>
</dbReference>
<organism evidence="5 6">
    <name type="scientific">Taurinivorans muris</name>
    <dbReference type="NCBI Taxonomy" id="2787751"/>
    <lineage>
        <taxon>Bacteria</taxon>
        <taxon>Pseudomonadati</taxon>
        <taxon>Thermodesulfobacteriota</taxon>
        <taxon>Desulfovibrionia</taxon>
        <taxon>Desulfovibrionales</taxon>
        <taxon>Desulfovibrionaceae</taxon>
        <taxon>Taurinivorans</taxon>
    </lineage>
</organism>
<dbReference type="InterPro" id="IPR003439">
    <property type="entry name" value="ABC_transporter-like_ATP-bd"/>
</dbReference>
<dbReference type="PANTHER" id="PTHR42939">
    <property type="entry name" value="ABC TRANSPORTER ATP-BINDING PROTEIN ALBC-RELATED"/>
    <property type="match status" value="1"/>
</dbReference>
<evidence type="ECO:0000313" key="5">
    <source>
        <dbReference type="EMBL" id="UWX05021.1"/>
    </source>
</evidence>
<evidence type="ECO:0000259" key="4">
    <source>
        <dbReference type="PROSITE" id="PS50893"/>
    </source>
</evidence>